<feature type="binding site" evidence="2">
    <location>
        <position position="219"/>
    </location>
    <ligand>
        <name>FAD</name>
        <dbReference type="ChEBI" id="CHEBI:57692"/>
    </ligand>
</feature>
<evidence type="ECO:0000313" key="5">
    <source>
        <dbReference type="Proteomes" id="UP001174936"/>
    </source>
</evidence>
<sequence length="568" mass="60969">MTKEPKTMSEDDQKFDYIVVGGGTAGLVVASRLTEDSNIQVLVVEAGPDHRDNPLVLTPEFVSVAASSTRGHLWAIKAGTSTHWPLTSASLLPCTHAPPKAAEDVVGLTYHDESIDCGNGPIQVSFSEGYGVTNEAWFQSFSQLGLEVDSDSRKGTVLGAFQNAASIDPATKTRSYAATAYYSPAVAGRPNLVVKTEPRGQDRTSWSRPNLVVKTESVVSRILFDATKKDEPHKAIGVEIIDKEGNKTQAFANLEVILAAGALQSPQILELSGIGDKSLLERHGIEAIVENPNVGENMQDYAVVCQSFEVNEGVPSSDVLLREPQLFQALLQMYQAEGAGAGLLGQSAMTVAYTPLVDNSGVVAQDRTKSLFAAHDGSLIFSAGNQAVSALLQAGEAAFQYILAPGQTTIPDRPTSLADQLIPSRPENYITAMTILNHPFSRGRVHITSPDVATLPEWDPRYNSNSLDLELLARGAQFVERIVDPALPFGKLLKSNGKRFPSIVPTDIDSAKKVGGVVDSELRVYGTRGLRVVDASVFPLEPTGNIQSTVYAVAERAADLIKGDYRRV</sequence>
<accession>A0AA39YHD9</accession>
<evidence type="ECO:0000256" key="1">
    <source>
        <dbReference type="ARBA" id="ARBA00010790"/>
    </source>
</evidence>
<dbReference type="Pfam" id="PF13450">
    <property type="entry name" value="NAD_binding_8"/>
    <property type="match status" value="1"/>
</dbReference>
<dbReference type="Pfam" id="PF05199">
    <property type="entry name" value="GMC_oxred_C"/>
    <property type="match status" value="1"/>
</dbReference>
<evidence type="ECO:0000259" key="3">
    <source>
        <dbReference type="PROSITE" id="PS00624"/>
    </source>
</evidence>
<dbReference type="AlphaFoldDB" id="A0AA39YHD9"/>
<dbReference type="PANTHER" id="PTHR11552">
    <property type="entry name" value="GLUCOSE-METHANOL-CHOLINE GMC OXIDOREDUCTASE"/>
    <property type="match status" value="1"/>
</dbReference>
<dbReference type="EMBL" id="JAULSV010000002">
    <property type="protein sequence ID" value="KAK0652664.1"/>
    <property type="molecule type" value="Genomic_DNA"/>
</dbReference>
<dbReference type="Proteomes" id="UP001174936">
    <property type="component" value="Unassembled WGS sequence"/>
</dbReference>
<dbReference type="Pfam" id="PF00732">
    <property type="entry name" value="GMC_oxred_N"/>
    <property type="match status" value="1"/>
</dbReference>
<evidence type="ECO:0000256" key="2">
    <source>
        <dbReference type="PIRSR" id="PIRSR000137-2"/>
    </source>
</evidence>
<reference evidence="4" key="1">
    <citation type="submission" date="2023-06" db="EMBL/GenBank/DDBJ databases">
        <title>Genome-scale phylogeny and comparative genomics of the fungal order Sordariales.</title>
        <authorList>
            <consortium name="Lawrence Berkeley National Laboratory"/>
            <person name="Hensen N."/>
            <person name="Bonometti L."/>
            <person name="Westerberg I."/>
            <person name="Brannstrom I.O."/>
            <person name="Guillou S."/>
            <person name="Cros-Aarteil S."/>
            <person name="Calhoun S."/>
            <person name="Haridas S."/>
            <person name="Kuo A."/>
            <person name="Mondo S."/>
            <person name="Pangilinan J."/>
            <person name="Riley R."/>
            <person name="Labutti K."/>
            <person name="Andreopoulos B."/>
            <person name="Lipzen A."/>
            <person name="Chen C."/>
            <person name="Yanf M."/>
            <person name="Daum C."/>
            <person name="Ng V."/>
            <person name="Clum A."/>
            <person name="Steindorff A."/>
            <person name="Ohm R."/>
            <person name="Martin F."/>
            <person name="Silar P."/>
            <person name="Natvig D."/>
            <person name="Lalanne C."/>
            <person name="Gautier V."/>
            <person name="Ament-Velasquez S.L."/>
            <person name="Kruys A."/>
            <person name="Hutchinson M.I."/>
            <person name="Powell A.J."/>
            <person name="Barry K."/>
            <person name="Miller A.N."/>
            <person name="Grigoriev I.V."/>
            <person name="Debuchy R."/>
            <person name="Gladieux P."/>
            <person name="Thoren M.H."/>
            <person name="Johannesson H."/>
        </authorList>
    </citation>
    <scope>NUCLEOTIDE SEQUENCE</scope>
    <source>
        <strain evidence="4">SMH2532-1</strain>
    </source>
</reference>
<dbReference type="SUPFAM" id="SSF54373">
    <property type="entry name" value="FAD-linked reductases, C-terminal domain"/>
    <property type="match status" value="1"/>
</dbReference>
<comment type="cofactor">
    <cofactor evidence="2">
        <name>FAD</name>
        <dbReference type="ChEBI" id="CHEBI:57692"/>
    </cofactor>
</comment>
<dbReference type="InterPro" id="IPR036188">
    <property type="entry name" value="FAD/NAD-bd_sf"/>
</dbReference>
<name>A0AA39YHD9_9PEZI</name>
<keyword evidence="5" id="KW-1185">Reference proteome</keyword>
<gene>
    <name evidence="4" type="ORF">B0T16DRAFT_387889</name>
</gene>
<dbReference type="InterPro" id="IPR000172">
    <property type="entry name" value="GMC_OxRdtase_N"/>
</dbReference>
<protein>
    <recommendedName>
        <fullName evidence="3">Glucose-methanol-choline oxidoreductase N-terminal domain-containing protein</fullName>
    </recommendedName>
</protein>
<dbReference type="InterPro" id="IPR007867">
    <property type="entry name" value="GMC_OxRtase_C"/>
</dbReference>
<keyword evidence="2" id="KW-0285">Flavoprotein</keyword>
<dbReference type="SUPFAM" id="SSF51905">
    <property type="entry name" value="FAD/NAD(P)-binding domain"/>
    <property type="match status" value="1"/>
</dbReference>
<evidence type="ECO:0000313" key="4">
    <source>
        <dbReference type="EMBL" id="KAK0652664.1"/>
    </source>
</evidence>
<feature type="domain" description="Glucose-methanol-choline oxidoreductase N-terminal" evidence="3">
    <location>
        <begin position="261"/>
        <end position="275"/>
    </location>
</feature>
<keyword evidence="2" id="KW-0274">FAD</keyword>
<comment type="similarity">
    <text evidence="1">Belongs to the GMC oxidoreductase family.</text>
</comment>
<dbReference type="Gene3D" id="3.30.560.10">
    <property type="entry name" value="Glucose Oxidase, domain 3"/>
    <property type="match status" value="2"/>
</dbReference>
<dbReference type="PIRSF" id="PIRSF000137">
    <property type="entry name" value="Alcohol_oxidase"/>
    <property type="match status" value="1"/>
</dbReference>
<dbReference type="PROSITE" id="PS00624">
    <property type="entry name" value="GMC_OXRED_2"/>
    <property type="match status" value="1"/>
</dbReference>
<dbReference type="GO" id="GO:0016614">
    <property type="term" value="F:oxidoreductase activity, acting on CH-OH group of donors"/>
    <property type="evidence" value="ECO:0007669"/>
    <property type="project" value="InterPro"/>
</dbReference>
<dbReference type="Gene3D" id="3.50.50.60">
    <property type="entry name" value="FAD/NAD(P)-binding domain"/>
    <property type="match status" value="3"/>
</dbReference>
<organism evidence="4 5">
    <name type="scientific">Cercophora newfieldiana</name>
    <dbReference type="NCBI Taxonomy" id="92897"/>
    <lineage>
        <taxon>Eukaryota</taxon>
        <taxon>Fungi</taxon>
        <taxon>Dikarya</taxon>
        <taxon>Ascomycota</taxon>
        <taxon>Pezizomycotina</taxon>
        <taxon>Sordariomycetes</taxon>
        <taxon>Sordariomycetidae</taxon>
        <taxon>Sordariales</taxon>
        <taxon>Lasiosphaeriaceae</taxon>
        <taxon>Cercophora</taxon>
    </lineage>
</organism>
<comment type="caution">
    <text evidence="4">The sequence shown here is derived from an EMBL/GenBank/DDBJ whole genome shotgun (WGS) entry which is preliminary data.</text>
</comment>
<dbReference type="GO" id="GO:0050660">
    <property type="term" value="F:flavin adenine dinucleotide binding"/>
    <property type="evidence" value="ECO:0007669"/>
    <property type="project" value="InterPro"/>
</dbReference>
<dbReference type="InterPro" id="IPR012132">
    <property type="entry name" value="GMC_OxRdtase"/>
</dbReference>
<proteinExistence type="inferred from homology"/>
<dbReference type="PANTHER" id="PTHR11552:SF210">
    <property type="entry name" value="GLUCOSE-METHANOL-CHOLINE OXIDOREDUCTASE N-TERMINAL DOMAIN-CONTAINING PROTEIN-RELATED"/>
    <property type="match status" value="1"/>
</dbReference>